<gene>
    <name evidence="1" type="ORF">KL86DYS1_11115</name>
</gene>
<reference evidence="1" key="1">
    <citation type="submission" date="2016-04" db="EMBL/GenBank/DDBJ databases">
        <authorList>
            <person name="Evans L.H."/>
            <person name="Alamgir A."/>
            <person name="Owens N."/>
            <person name="Weber N.D."/>
            <person name="Virtaneva K."/>
            <person name="Barbian K."/>
            <person name="Babar A."/>
            <person name="Rosenke K."/>
        </authorList>
    </citation>
    <scope>NUCLEOTIDE SEQUENCE</scope>
    <source>
        <strain evidence="1">86-1</strain>
    </source>
</reference>
<dbReference type="AlphaFoldDB" id="A0A212J5B0"/>
<accession>A0A212J5B0</accession>
<name>A0A212J5B0_9BACT</name>
<evidence type="ECO:0000313" key="1">
    <source>
        <dbReference type="EMBL" id="SBV94365.1"/>
    </source>
</evidence>
<protein>
    <submittedName>
        <fullName evidence="1">Uncharacterized protein</fullName>
    </submittedName>
</protein>
<sequence>MSILTQGLQKGYKINEKIFIAGFQYYISRANARNMCFYAESLSISIAVSL</sequence>
<dbReference type="EMBL" id="FLUM01000001">
    <property type="protein sequence ID" value="SBV94365.1"/>
    <property type="molecule type" value="Genomic_DNA"/>
</dbReference>
<organism evidence="1">
    <name type="scientific">uncultured Dysgonomonas sp</name>
    <dbReference type="NCBI Taxonomy" id="206096"/>
    <lineage>
        <taxon>Bacteria</taxon>
        <taxon>Pseudomonadati</taxon>
        <taxon>Bacteroidota</taxon>
        <taxon>Bacteroidia</taxon>
        <taxon>Bacteroidales</taxon>
        <taxon>Dysgonomonadaceae</taxon>
        <taxon>Dysgonomonas</taxon>
        <taxon>environmental samples</taxon>
    </lineage>
</organism>
<proteinExistence type="predicted"/>